<reference evidence="1" key="1">
    <citation type="submission" date="2021-10" db="EMBL/GenBank/DDBJ databases">
        <title>De novo Genome Assembly of Clathrus columnatus (Basidiomycota, Fungi) Using Illumina and Nanopore Sequence Data.</title>
        <authorList>
            <person name="Ogiso-Tanaka E."/>
            <person name="Itagaki H."/>
            <person name="Hosoya T."/>
            <person name="Hosaka K."/>
        </authorList>
    </citation>
    <scope>NUCLEOTIDE SEQUENCE</scope>
    <source>
        <strain evidence="1">MO-923</strain>
    </source>
</reference>
<dbReference type="SUPFAM" id="SSF64356">
    <property type="entry name" value="SNARE-like"/>
    <property type="match status" value="1"/>
</dbReference>
<gene>
    <name evidence="1" type="ORF">Clacol_001806</name>
</gene>
<dbReference type="AlphaFoldDB" id="A0AAV5A4M2"/>
<protein>
    <submittedName>
        <fullName evidence="1">Uncharacterized protein</fullName>
    </submittedName>
</protein>
<evidence type="ECO:0000313" key="1">
    <source>
        <dbReference type="EMBL" id="GJJ07603.1"/>
    </source>
</evidence>
<dbReference type="Gene3D" id="3.30.450.70">
    <property type="match status" value="1"/>
</dbReference>
<dbReference type="Proteomes" id="UP001050691">
    <property type="component" value="Unassembled WGS sequence"/>
</dbReference>
<accession>A0AAV5A4M2</accession>
<comment type="caution">
    <text evidence="1">The sequence shown here is derived from an EMBL/GenBank/DDBJ whole genome shotgun (WGS) entry which is preliminary data.</text>
</comment>
<keyword evidence="2" id="KW-1185">Reference proteome</keyword>
<name>A0AAV5A4M2_9AGAM</name>
<dbReference type="EMBL" id="BPWL01000002">
    <property type="protein sequence ID" value="GJJ07603.1"/>
    <property type="molecule type" value="Genomic_DNA"/>
</dbReference>
<sequence length="89" mass="9781">MEDLAVYGYVTPAKLKIIVALALSDAVIFKALHSAYRRALANPFLKLYASSETDSATMLISGMERFSAFRQRVEQIGHVVSGSMEGIRT</sequence>
<organism evidence="1 2">
    <name type="scientific">Clathrus columnatus</name>
    <dbReference type="NCBI Taxonomy" id="1419009"/>
    <lineage>
        <taxon>Eukaryota</taxon>
        <taxon>Fungi</taxon>
        <taxon>Dikarya</taxon>
        <taxon>Basidiomycota</taxon>
        <taxon>Agaricomycotina</taxon>
        <taxon>Agaricomycetes</taxon>
        <taxon>Phallomycetidae</taxon>
        <taxon>Phallales</taxon>
        <taxon>Clathraceae</taxon>
        <taxon>Clathrus</taxon>
    </lineage>
</organism>
<evidence type="ECO:0000313" key="2">
    <source>
        <dbReference type="Proteomes" id="UP001050691"/>
    </source>
</evidence>
<dbReference type="InterPro" id="IPR011012">
    <property type="entry name" value="Longin-like_dom_sf"/>
</dbReference>
<proteinExistence type="predicted"/>